<keyword evidence="7 8" id="KW-0408">Iron</keyword>
<dbReference type="EMBL" id="VNWL01000017">
    <property type="protein sequence ID" value="TXK02850.1"/>
    <property type="molecule type" value="Genomic_DNA"/>
</dbReference>
<dbReference type="PROSITE" id="PS51007">
    <property type="entry name" value="CYTC"/>
    <property type="match status" value="1"/>
</dbReference>
<dbReference type="GO" id="GO:0016020">
    <property type="term" value="C:membrane"/>
    <property type="evidence" value="ECO:0007669"/>
    <property type="project" value="InterPro"/>
</dbReference>
<evidence type="ECO:0000256" key="6">
    <source>
        <dbReference type="ARBA" id="ARBA00023002"/>
    </source>
</evidence>
<reference evidence="11 13" key="2">
    <citation type="submission" date="2019-07" db="EMBL/GenBank/DDBJ databases">
        <title>Draft genome of two Muricauda strains isolated from deep sea.</title>
        <authorList>
            <person name="Sun C."/>
        </authorList>
    </citation>
    <scope>NUCLEOTIDE SEQUENCE [LARGE SCALE GENOMIC DNA]</scope>
    <source>
        <strain evidence="11 13">NH166</strain>
    </source>
</reference>
<evidence type="ECO:0000313" key="13">
    <source>
        <dbReference type="Proteomes" id="UP000321528"/>
    </source>
</evidence>
<evidence type="ECO:0000313" key="12">
    <source>
        <dbReference type="Proteomes" id="UP000284189"/>
    </source>
</evidence>
<keyword evidence="3 8" id="KW-0349">Heme</keyword>
<evidence type="ECO:0000256" key="2">
    <source>
        <dbReference type="ARBA" id="ARBA00008156"/>
    </source>
</evidence>
<dbReference type="AlphaFoldDB" id="A0A418N8K8"/>
<dbReference type="EMBL" id="QXFJ01000018">
    <property type="protein sequence ID" value="RIV71382.1"/>
    <property type="molecule type" value="Genomic_DNA"/>
</dbReference>
<name>A0A418N8K8_9FLAO</name>
<dbReference type="Gene3D" id="2.140.10.10">
    <property type="entry name" value="Quinoprotein alcohol dehydrogenase-like superfamily"/>
    <property type="match status" value="2"/>
</dbReference>
<dbReference type="Pfam" id="PF01011">
    <property type="entry name" value="PQQ"/>
    <property type="match status" value="2"/>
</dbReference>
<dbReference type="InterPro" id="IPR018391">
    <property type="entry name" value="PQQ_b-propeller_rpt"/>
</dbReference>
<dbReference type="SUPFAM" id="SSF46626">
    <property type="entry name" value="Cytochrome c"/>
    <property type="match status" value="1"/>
</dbReference>
<dbReference type="InterPro" id="IPR009056">
    <property type="entry name" value="Cyt_c-like_dom"/>
</dbReference>
<evidence type="ECO:0000256" key="3">
    <source>
        <dbReference type="ARBA" id="ARBA00022617"/>
    </source>
</evidence>
<organism evidence="10 12">
    <name type="scientific">Flagellimonas aequoris</name>
    <dbReference type="NCBI Taxonomy" id="2306997"/>
    <lineage>
        <taxon>Bacteria</taxon>
        <taxon>Pseudomonadati</taxon>
        <taxon>Bacteroidota</taxon>
        <taxon>Flavobacteriia</taxon>
        <taxon>Flavobacteriales</taxon>
        <taxon>Flavobacteriaceae</taxon>
        <taxon>Flagellimonas</taxon>
    </lineage>
</organism>
<dbReference type="InterPro" id="IPR036909">
    <property type="entry name" value="Cyt_c-like_dom_sf"/>
</dbReference>
<keyword evidence="6" id="KW-0560">Oxidoreductase</keyword>
<dbReference type="Gene3D" id="1.10.760.10">
    <property type="entry name" value="Cytochrome c-like domain"/>
    <property type="match status" value="1"/>
</dbReference>
<comment type="similarity">
    <text evidence="2">Belongs to the bacterial PQQ dehydrogenase family.</text>
</comment>
<dbReference type="SMART" id="SM00564">
    <property type="entry name" value="PQQ"/>
    <property type="match status" value="6"/>
</dbReference>
<dbReference type="SUPFAM" id="SSF50998">
    <property type="entry name" value="Quinoprotein alcohol dehydrogenase-like"/>
    <property type="match status" value="1"/>
</dbReference>
<dbReference type="OrthoDB" id="7012117at2"/>
<dbReference type="InterPro" id="IPR017511">
    <property type="entry name" value="PQQ_mDH"/>
</dbReference>
<keyword evidence="4 8" id="KW-0479">Metal-binding</keyword>
<keyword evidence="5" id="KW-0732">Signal</keyword>
<dbReference type="Proteomes" id="UP000284189">
    <property type="component" value="Unassembled WGS sequence"/>
</dbReference>
<comment type="cofactor">
    <cofactor evidence="1">
        <name>pyrroloquinoline quinone</name>
        <dbReference type="ChEBI" id="CHEBI:58442"/>
    </cofactor>
</comment>
<dbReference type="PANTHER" id="PTHR32303">
    <property type="entry name" value="QUINOPROTEIN ALCOHOL DEHYDROGENASE (CYTOCHROME C)"/>
    <property type="match status" value="1"/>
</dbReference>
<dbReference type="GO" id="GO:0048038">
    <property type="term" value="F:quinone binding"/>
    <property type="evidence" value="ECO:0007669"/>
    <property type="project" value="InterPro"/>
</dbReference>
<evidence type="ECO:0000313" key="11">
    <source>
        <dbReference type="EMBL" id="TXK02850.1"/>
    </source>
</evidence>
<dbReference type="GO" id="GO:0009055">
    <property type="term" value="F:electron transfer activity"/>
    <property type="evidence" value="ECO:0007669"/>
    <property type="project" value="InterPro"/>
</dbReference>
<reference evidence="10 12" key="1">
    <citation type="submission" date="2018-08" db="EMBL/GenBank/DDBJ databases">
        <title>Proposal of Muricauda 72 sp.nov. and Muricauda NH166 sp.nov., isolated from seawater.</title>
        <authorList>
            <person name="Cheng H."/>
            <person name="Wu Y.-H."/>
            <person name="Guo L.-L."/>
            <person name="Xu X.-W."/>
        </authorList>
    </citation>
    <scope>NUCLEOTIDE SEQUENCE [LARGE SCALE GENOMIC DNA]</scope>
    <source>
        <strain evidence="10 12">NH166</strain>
    </source>
</reference>
<sequence length="732" mass="80864">MQRMMLSVLVGFIVFGCAVETEKDEYIDLETGKDWPVYGGNRNNKRYSPLDQINKENVQNLEVAWVYDARDYVDGAIPKRQKAIQCQPIVKDGILYGTTPELNLFALNAATGEELWKFEPMADGRRYNISASRGITYWEKGEDKRILYTSGSFLYAVNARTGKAIETFGTKGKVDLHTGLAEGLDVDISAAAVNATSPGIVYKDLYITGSSVSEGGNAAPGDVRAFNIITGGLEWTFHTIPRPGEEGYDTWPKEAYKEQGGANSWGGMSLDVDRGVVYFGTGSASSDFYGGNREGKNLFGNSVVALDASTGKLKWYFQTVQHDLWDRDLPCPPNLATITHNGKKLDVVVQVSKDGLIYVLDRDSGTSIFPMEERQVPTEGGLPGEHPYPVQKFPLKPEPLSHQVFTEDIITDLSPESHAYVKELYDQYRTDEKFALPNEKGTIMFGYSGGAEWGGNATDLDGVLYQNSNDDPWLLVMEDAETRRKEREKVLTGEERYQRNCAMCHGVDRTGTTEFPSLVGIGERFTETQILELLKSGTGRMPSFQHIPEEGKRAIATYILDLPTGMHQTANPEKTAIQENEEKEKSFGYEAKYVIKTWKKLTDQNGYPAIKPPWGTLNAIDLSTGEYLWRVPLGEYPELTEKGVPITGTESYGGPIVTSGGLVFIAGTKDEKIRAFDKKTGAVVWEHQLPAGGFATPITYEVDGKQYVVIAAGGGRGQKPGGDYIAFALKEQ</sequence>
<evidence type="ECO:0000256" key="1">
    <source>
        <dbReference type="ARBA" id="ARBA00001931"/>
    </source>
</evidence>
<dbReference type="InterPro" id="IPR011047">
    <property type="entry name" value="Quinoprotein_ADH-like_sf"/>
</dbReference>
<dbReference type="Proteomes" id="UP000321528">
    <property type="component" value="Unassembled WGS sequence"/>
</dbReference>
<dbReference type="GO" id="GO:0020037">
    <property type="term" value="F:heme binding"/>
    <property type="evidence" value="ECO:0007669"/>
    <property type="project" value="InterPro"/>
</dbReference>
<dbReference type="PROSITE" id="PS51257">
    <property type="entry name" value="PROKAR_LIPOPROTEIN"/>
    <property type="match status" value="1"/>
</dbReference>
<evidence type="ECO:0000256" key="4">
    <source>
        <dbReference type="ARBA" id="ARBA00022723"/>
    </source>
</evidence>
<proteinExistence type="inferred from homology"/>
<evidence type="ECO:0000256" key="5">
    <source>
        <dbReference type="ARBA" id="ARBA00022729"/>
    </source>
</evidence>
<comment type="caution">
    <text evidence="10">The sequence shown here is derived from an EMBL/GenBank/DDBJ whole genome shotgun (WGS) entry which is preliminary data.</text>
</comment>
<dbReference type="CDD" id="cd10280">
    <property type="entry name" value="PQQ_mGDH"/>
    <property type="match status" value="1"/>
</dbReference>
<evidence type="ECO:0000313" key="10">
    <source>
        <dbReference type="EMBL" id="RIV71382.1"/>
    </source>
</evidence>
<protein>
    <submittedName>
        <fullName evidence="10">Pyrroloquinoline quinone-dependent dehydrogenase</fullName>
    </submittedName>
</protein>
<accession>A0A418N8K8</accession>
<dbReference type="GO" id="GO:0046872">
    <property type="term" value="F:metal ion binding"/>
    <property type="evidence" value="ECO:0007669"/>
    <property type="project" value="UniProtKB-KW"/>
</dbReference>
<keyword evidence="13" id="KW-1185">Reference proteome</keyword>
<feature type="domain" description="Cytochrome c" evidence="9">
    <location>
        <begin position="488"/>
        <end position="563"/>
    </location>
</feature>
<dbReference type="PANTHER" id="PTHR32303:SF4">
    <property type="entry name" value="QUINOPROTEIN GLUCOSE DEHYDROGENASE"/>
    <property type="match status" value="1"/>
</dbReference>
<dbReference type="GO" id="GO:0016614">
    <property type="term" value="F:oxidoreductase activity, acting on CH-OH group of donors"/>
    <property type="evidence" value="ECO:0007669"/>
    <property type="project" value="InterPro"/>
</dbReference>
<evidence type="ECO:0000259" key="9">
    <source>
        <dbReference type="PROSITE" id="PS51007"/>
    </source>
</evidence>
<evidence type="ECO:0000256" key="7">
    <source>
        <dbReference type="ARBA" id="ARBA00023004"/>
    </source>
</evidence>
<gene>
    <name evidence="10" type="ORF">D2U88_08320</name>
    <name evidence="11" type="ORF">FQ019_08250</name>
</gene>
<evidence type="ECO:0000256" key="8">
    <source>
        <dbReference type="PROSITE-ProRule" id="PRU00433"/>
    </source>
</evidence>
<dbReference type="InterPro" id="IPR002372">
    <property type="entry name" value="PQQ_rpt_dom"/>
</dbReference>